<sequence>MSSSSAADTSTSPINIGDSLNGGVIAGIVIVIIVAVLGMAAAFVFLCGGCTCCCKKRRKEKVSDFLDDRNAYDAWSSKVSLSTAGMGYELSEPPRVATREGNMDFVMSQNSVDDNGRSYHQSRLSGWKGSQRA</sequence>
<feature type="transmembrane region" description="Helical" evidence="2">
    <location>
        <begin position="20"/>
        <end position="53"/>
    </location>
</feature>
<dbReference type="AlphaFoldDB" id="A0A1X7RHF0"/>
<evidence type="ECO:0000313" key="4">
    <source>
        <dbReference type="Proteomes" id="UP000215127"/>
    </source>
</evidence>
<keyword evidence="2" id="KW-0472">Membrane</keyword>
<feature type="compositionally biased region" description="Polar residues" evidence="1">
    <location>
        <begin position="107"/>
        <end position="124"/>
    </location>
</feature>
<dbReference type="EMBL" id="LT853692">
    <property type="protein sequence ID" value="SMQ46839.1"/>
    <property type="molecule type" value="Genomic_DNA"/>
</dbReference>
<keyword evidence="2" id="KW-1133">Transmembrane helix</keyword>
<dbReference type="Proteomes" id="UP000215127">
    <property type="component" value="Chromosome 1"/>
</dbReference>
<accession>A0A1X7RHF0</accession>
<feature type="region of interest" description="Disordered" evidence="1">
    <location>
        <begin position="107"/>
        <end position="133"/>
    </location>
</feature>
<name>A0A1X7RHF0_ZYMT9</name>
<evidence type="ECO:0000256" key="2">
    <source>
        <dbReference type="SAM" id="Phobius"/>
    </source>
</evidence>
<keyword evidence="4" id="KW-1185">Reference proteome</keyword>
<gene>
    <name evidence="3" type="ORF">ZT3D7_G1986</name>
</gene>
<evidence type="ECO:0000313" key="3">
    <source>
        <dbReference type="EMBL" id="SMQ46839.1"/>
    </source>
</evidence>
<keyword evidence="2" id="KW-0812">Transmembrane</keyword>
<reference evidence="3 4" key="1">
    <citation type="submission" date="2016-06" db="EMBL/GenBank/DDBJ databases">
        <authorList>
            <person name="Kjaerup R.B."/>
            <person name="Dalgaard T.S."/>
            <person name="Juul-Madsen H.R."/>
        </authorList>
    </citation>
    <scope>NUCLEOTIDE SEQUENCE [LARGE SCALE GENOMIC DNA]</scope>
</reference>
<protein>
    <submittedName>
        <fullName evidence="3">Uncharacterized protein</fullName>
    </submittedName>
</protein>
<proteinExistence type="predicted"/>
<evidence type="ECO:0000256" key="1">
    <source>
        <dbReference type="SAM" id="MobiDB-lite"/>
    </source>
</evidence>
<organism evidence="3 4">
    <name type="scientific">Zymoseptoria tritici (strain ST99CH_3D7)</name>
    <dbReference type="NCBI Taxonomy" id="1276538"/>
    <lineage>
        <taxon>Eukaryota</taxon>
        <taxon>Fungi</taxon>
        <taxon>Dikarya</taxon>
        <taxon>Ascomycota</taxon>
        <taxon>Pezizomycotina</taxon>
        <taxon>Dothideomycetes</taxon>
        <taxon>Dothideomycetidae</taxon>
        <taxon>Mycosphaerellales</taxon>
        <taxon>Mycosphaerellaceae</taxon>
        <taxon>Zymoseptoria</taxon>
    </lineage>
</organism>